<name>A0A8H3QYQ3_9GLOM</name>
<dbReference type="GO" id="GO:0012505">
    <property type="term" value="C:endomembrane system"/>
    <property type="evidence" value="ECO:0007669"/>
    <property type="project" value="UniProtKB-SubCell"/>
</dbReference>
<evidence type="ECO:0000313" key="12">
    <source>
        <dbReference type="Proteomes" id="UP000615446"/>
    </source>
</evidence>
<sequence>MLNLEYFKLYLIDFFFYYNTPKIIKIKNRKLGILYRIFQVFIITYIVVFKIIKDRLYLKTDPPLHGAIRFSIQEPKVLTNPSYCSENSTPSTVPSSCEEEKLPCVYWGSNEIQYTTEGTGLAFFTTRASVTQYPPGTCNFLTASSPEDACIFNPKTTPSELIMNKSFIADIENYTVMIEHSVGSSDGSILLTNINMEGQFLSADGKTVVKSWTSASRYETNPNADGDIITIKEILDAAGADLNACSFAPGADKDAHESNRSSGIVIVIVLEYENVPFKDNVYSYKYYPQIIVGAEYKATESIYNADGSFTIKDRHGIRLVIEQYGKISSFHFLTLLVNLTAALALFKFATYPIELLMLWISFKKNSITNDDINDME</sequence>
<evidence type="ECO:0000256" key="3">
    <source>
        <dbReference type="ARBA" id="ARBA00022448"/>
    </source>
</evidence>
<evidence type="ECO:0000256" key="9">
    <source>
        <dbReference type="ARBA" id="ARBA00023303"/>
    </source>
</evidence>
<evidence type="ECO:0000256" key="6">
    <source>
        <dbReference type="ARBA" id="ARBA00023065"/>
    </source>
</evidence>
<keyword evidence="6" id="KW-0406">Ion transport</keyword>
<evidence type="ECO:0000256" key="4">
    <source>
        <dbReference type="ARBA" id="ARBA00022692"/>
    </source>
</evidence>
<dbReference type="Pfam" id="PF00864">
    <property type="entry name" value="P2X_receptor"/>
    <property type="match status" value="1"/>
</dbReference>
<proteinExistence type="inferred from homology"/>
<keyword evidence="3" id="KW-0813">Transport</keyword>
<evidence type="ECO:0000256" key="1">
    <source>
        <dbReference type="ARBA" id="ARBA00004308"/>
    </source>
</evidence>
<dbReference type="GO" id="GO:0007165">
    <property type="term" value="P:signal transduction"/>
    <property type="evidence" value="ECO:0007669"/>
    <property type="project" value="UniProtKB-ARBA"/>
</dbReference>
<dbReference type="GO" id="GO:0015267">
    <property type="term" value="F:channel activity"/>
    <property type="evidence" value="ECO:0007669"/>
    <property type="project" value="UniProtKB-ARBA"/>
</dbReference>
<dbReference type="Proteomes" id="UP000615446">
    <property type="component" value="Unassembled WGS sequence"/>
</dbReference>
<dbReference type="GO" id="GO:0016020">
    <property type="term" value="C:membrane"/>
    <property type="evidence" value="ECO:0007669"/>
    <property type="project" value="TreeGrafter"/>
</dbReference>
<dbReference type="GO" id="GO:0070588">
    <property type="term" value="P:calcium ion transmembrane transport"/>
    <property type="evidence" value="ECO:0007669"/>
    <property type="project" value="TreeGrafter"/>
</dbReference>
<comment type="caution">
    <text evidence="11">The sequence shown here is derived from an EMBL/GenBank/DDBJ whole genome shotgun (WGS) entry which is preliminary data.</text>
</comment>
<dbReference type="EMBL" id="BLAL01000257">
    <property type="protein sequence ID" value="GES97340.1"/>
    <property type="molecule type" value="Genomic_DNA"/>
</dbReference>
<keyword evidence="4 10" id="KW-0812">Transmembrane</keyword>
<dbReference type="OrthoDB" id="494673at2759"/>
<evidence type="ECO:0000256" key="5">
    <source>
        <dbReference type="ARBA" id="ARBA00022989"/>
    </source>
</evidence>
<keyword evidence="8" id="KW-1071">Ligand-gated ion channel</keyword>
<organism evidence="11 12">
    <name type="scientific">Rhizophagus clarus</name>
    <dbReference type="NCBI Taxonomy" id="94130"/>
    <lineage>
        <taxon>Eukaryota</taxon>
        <taxon>Fungi</taxon>
        <taxon>Fungi incertae sedis</taxon>
        <taxon>Mucoromycota</taxon>
        <taxon>Glomeromycotina</taxon>
        <taxon>Glomeromycetes</taxon>
        <taxon>Glomerales</taxon>
        <taxon>Glomeraceae</taxon>
        <taxon>Rhizophagus</taxon>
    </lineage>
</organism>
<evidence type="ECO:0000313" key="11">
    <source>
        <dbReference type="EMBL" id="GES97340.1"/>
    </source>
</evidence>
<feature type="transmembrane region" description="Helical" evidence="10">
    <location>
        <begin position="33"/>
        <end position="52"/>
    </location>
</feature>
<evidence type="ECO:0000256" key="8">
    <source>
        <dbReference type="ARBA" id="ARBA00023286"/>
    </source>
</evidence>
<dbReference type="InterPro" id="IPR059116">
    <property type="entry name" value="P2X_receptor"/>
</dbReference>
<keyword evidence="7 10" id="KW-0472">Membrane</keyword>
<comment type="subcellular location">
    <subcellularLocation>
        <location evidence="1">Endomembrane system</location>
    </subcellularLocation>
</comment>
<keyword evidence="9" id="KW-0407">Ion channel</keyword>
<evidence type="ECO:0000256" key="10">
    <source>
        <dbReference type="SAM" id="Phobius"/>
    </source>
</evidence>
<dbReference type="PANTHER" id="PTHR10125:SF31">
    <property type="entry name" value="P2X RECEPTOR E"/>
    <property type="match status" value="1"/>
</dbReference>
<reference evidence="11" key="1">
    <citation type="submission" date="2019-10" db="EMBL/GenBank/DDBJ databases">
        <title>Conservation and host-specific expression of non-tandemly repeated heterogenous ribosome RNA gene in arbuscular mycorrhizal fungi.</title>
        <authorList>
            <person name="Maeda T."/>
            <person name="Kobayashi Y."/>
            <person name="Nakagawa T."/>
            <person name="Ezawa T."/>
            <person name="Yamaguchi K."/>
            <person name="Bino T."/>
            <person name="Nishimoto Y."/>
            <person name="Shigenobu S."/>
            <person name="Kawaguchi M."/>
        </authorList>
    </citation>
    <scope>NUCLEOTIDE SEQUENCE</scope>
    <source>
        <strain evidence="11">HR1</strain>
    </source>
</reference>
<keyword evidence="5 10" id="KW-1133">Transmembrane helix</keyword>
<protein>
    <submittedName>
        <fullName evidence="11">P2X receptor</fullName>
    </submittedName>
</protein>
<evidence type="ECO:0000256" key="7">
    <source>
        <dbReference type="ARBA" id="ARBA00023136"/>
    </source>
</evidence>
<comment type="similarity">
    <text evidence="2">Belongs to the P2X receptor family.</text>
</comment>
<accession>A0A8H3QYQ3</accession>
<dbReference type="PANTHER" id="PTHR10125">
    <property type="entry name" value="P2X PURINOCEPTOR"/>
    <property type="match status" value="1"/>
</dbReference>
<evidence type="ECO:0000256" key="2">
    <source>
        <dbReference type="ARBA" id="ARBA00009848"/>
    </source>
</evidence>
<keyword evidence="11" id="KW-0675">Receptor</keyword>
<dbReference type="AlphaFoldDB" id="A0A8H3QYQ3"/>
<gene>
    <name evidence="11" type="ORF">RCL2_002393400</name>
</gene>
<dbReference type="Gene3D" id="1.10.287.940">
    <property type="entry name" value="atp-gated p2x4 ion channel"/>
    <property type="match status" value="1"/>
</dbReference>